<dbReference type="InterPro" id="IPR049203">
    <property type="entry name" value="DUF6818"/>
</dbReference>
<proteinExistence type="predicted"/>
<keyword evidence="1" id="KW-0175">Coiled coil</keyword>
<evidence type="ECO:0000259" key="3">
    <source>
        <dbReference type="Pfam" id="PF20681"/>
    </source>
</evidence>
<evidence type="ECO:0000313" key="5">
    <source>
        <dbReference type="Proteomes" id="UP001218218"/>
    </source>
</evidence>
<organism evidence="4 5">
    <name type="scientific">Mycena albidolilacea</name>
    <dbReference type="NCBI Taxonomy" id="1033008"/>
    <lineage>
        <taxon>Eukaryota</taxon>
        <taxon>Fungi</taxon>
        <taxon>Dikarya</taxon>
        <taxon>Basidiomycota</taxon>
        <taxon>Agaricomycotina</taxon>
        <taxon>Agaricomycetes</taxon>
        <taxon>Agaricomycetidae</taxon>
        <taxon>Agaricales</taxon>
        <taxon>Marasmiineae</taxon>
        <taxon>Mycenaceae</taxon>
        <taxon>Mycena</taxon>
    </lineage>
</organism>
<comment type="caution">
    <text evidence="4">The sequence shown here is derived from an EMBL/GenBank/DDBJ whole genome shotgun (WGS) entry which is preliminary data.</text>
</comment>
<sequence length="345" mass="38693">PALINPALFPQPLDEDRPDPATIARSRGLKPATKVGGARQKDKGKKRARSSDSEVDSDAAPPPTKQRGRPKGLSNFVSRDVNKLLDIAKKVRPMGQKGWKKVTKRYNKFARKYHRPERDEKSLESKYKLLLKAKKPTGDVACPPEVKRAHRIEHLINTRAGTRELSDNDDDSDSDSDSDASSDGSIEVLERPAAKVHTAVARQLVTKLVKTFDPDTQQSREEERSQRSFQTTQLFTLTQQLRDAQTTNDGLQNELVSVRRACDRAELKLEMYEHGFAGGGDVAKPKPRRSSRLRYIAENYPDLVCRGGKIRCERIYPDGGACTQWVTDGESSNKSEKENWDPNTS</sequence>
<feature type="compositionally biased region" description="Basic and acidic residues" evidence="2">
    <location>
        <begin position="153"/>
        <end position="166"/>
    </location>
</feature>
<feature type="compositionally biased region" description="Acidic residues" evidence="2">
    <location>
        <begin position="167"/>
        <end position="180"/>
    </location>
</feature>
<evidence type="ECO:0000256" key="1">
    <source>
        <dbReference type="SAM" id="Coils"/>
    </source>
</evidence>
<evidence type="ECO:0000256" key="2">
    <source>
        <dbReference type="SAM" id="MobiDB-lite"/>
    </source>
</evidence>
<evidence type="ECO:0000313" key="4">
    <source>
        <dbReference type="EMBL" id="KAJ7359667.1"/>
    </source>
</evidence>
<dbReference type="AlphaFoldDB" id="A0AAD7EYU3"/>
<feature type="compositionally biased region" description="Basic and acidic residues" evidence="2">
    <location>
        <begin position="331"/>
        <end position="345"/>
    </location>
</feature>
<feature type="non-terminal residue" evidence="4">
    <location>
        <position position="345"/>
    </location>
</feature>
<gene>
    <name evidence="4" type="ORF">DFH08DRAFT_652097</name>
</gene>
<name>A0AAD7EYU3_9AGAR</name>
<dbReference type="Proteomes" id="UP001218218">
    <property type="component" value="Unassembled WGS sequence"/>
</dbReference>
<dbReference type="Pfam" id="PF20681">
    <property type="entry name" value="DUF6818"/>
    <property type="match status" value="1"/>
</dbReference>
<feature type="region of interest" description="Disordered" evidence="2">
    <location>
        <begin position="323"/>
        <end position="345"/>
    </location>
</feature>
<dbReference type="PANTHER" id="PTHR34409">
    <property type="entry name" value="SET DOMAIN-CONTAINING PROTEIN"/>
    <property type="match status" value="1"/>
</dbReference>
<dbReference type="PANTHER" id="PTHR34409:SF1">
    <property type="entry name" value="MYB-LIKE DOMAIN-CONTAINING PROTEIN"/>
    <property type="match status" value="1"/>
</dbReference>
<reference evidence="4" key="1">
    <citation type="submission" date="2023-03" db="EMBL/GenBank/DDBJ databases">
        <title>Massive genome expansion in bonnet fungi (Mycena s.s.) driven by repeated elements and novel gene families across ecological guilds.</title>
        <authorList>
            <consortium name="Lawrence Berkeley National Laboratory"/>
            <person name="Harder C.B."/>
            <person name="Miyauchi S."/>
            <person name="Viragh M."/>
            <person name="Kuo A."/>
            <person name="Thoen E."/>
            <person name="Andreopoulos B."/>
            <person name="Lu D."/>
            <person name="Skrede I."/>
            <person name="Drula E."/>
            <person name="Henrissat B."/>
            <person name="Morin E."/>
            <person name="Kohler A."/>
            <person name="Barry K."/>
            <person name="LaButti K."/>
            <person name="Morin E."/>
            <person name="Salamov A."/>
            <person name="Lipzen A."/>
            <person name="Mereny Z."/>
            <person name="Hegedus B."/>
            <person name="Baldrian P."/>
            <person name="Stursova M."/>
            <person name="Weitz H."/>
            <person name="Taylor A."/>
            <person name="Grigoriev I.V."/>
            <person name="Nagy L.G."/>
            <person name="Martin F."/>
            <person name="Kauserud H."/>
        </authorList>
    </citation>
    <scope>NUCLEOTIDE SEQUENCE</scope>
    <source>
        <strain evidence="4">CBHHK002</strain>
    </source>
</reference>
<feature type="region of interest" description="Disordered" evidence="2">
    <location>
        <begin position="1"/>
        <end position="77"/>
    </location>
</feature>
<accession>A0AAD7EYU3</accession>
<feature type="coiled-coil region" evidence="1">
    <location>
        <begin position="234"/>
        <end position="268"/>
    </location>
</feature>
<feature type="domain" description="DUF6818" evidence="3">
    <location>
        <begin position="93"/>
        <end position="175"/>
    </location>
</feature>
<protein>
    <recommendedName>
        <fullName evidence="3">DUF6818 domain-containing protein</fullName>
    </recommendedName>
</protein>
<feature type="region of interest" description="Disordered" evidence="2">
    <location>
        <begin position="153"/>
        <end position="190"/>
    </location>
</feature>
<dbReference type="EMBL" id="JARIHO010000006">
    <property type="protein sequence ID" value="KAJ7359667.1"/>
    <property type="molecule type" value="Genomic_DNA"/>
</dbReference>
<feature type="non-terminal residue" evidence="4">
    <location>
        <position position="1"/>
    </location>
</feature>
<keyword evidence="5" id="KW-1185">Reference proteome</keyword>